<name>A0A085LS31_9BILA</name>
<feature type="compositionally biased region" description="Polar residues" evidence="5">
    <location>
        <begin position="197"/>
        <end position="226"/>
    </location>
</feature>
<dbReference type="GO" id="GO:0005634">
    <property type="term" value="C:nucleus"/>
    <property type="evidence" value="ECO:0007669"/>
    <property type="project" value="UniProtKB-SubCell"/>
</dbReference>
<keyword evidence="2 4" id="KW-0694">RNA-binding</keyword>
<dbReference type="InterPro" id="IPR035979">
    <property type="entry name" value="RBD_domain_sf"/>
</dbReference>
<dbReference type="Proteomes" id="UP000030764">
    <property type="component" value="Unassembled WGS sequence"/>
</dbReference>
<protein>
    <recommendedName>
        <fullName evidence="6">RRM domain-containing protein</fullName>
    </recommendedName>
</protein>
<proteinExistence type="predicted"/>
<dbReference type="GO" id="GO:0003723">
    <property type="term" value="F:RNA binding"/>
    <property type="evidence" value="ECO:0007669"/>
    <property type="project" value="UniProtKB-UniRule"/>
</dbReference>
<sequence>MPSIVISNYSISAKLLLEVLLVMGTRVYIGRLPYRATERDIERFFRGYGRIREIFLKNGYGFIEFEDYRDADDACVELNGREMLGERSLEARRMAVTGLAGVHRIHLITGDERRVSLGSSPPMQCIFNLSIKHECKQKVLGQRSRSRSRDRSRSRSYERDRRRRDSSRRRSRSRSRSLPLESAPKRSRSIEKASKVDSPTKNGNSDVGSVSDSARRSGSYSRSPTPDENDKNVTFGKLFLSFSVVLYRKNDGRNPGEQPASHPKSEAKSLQTSQILLPGA</sequence>
<dbReference type="EMBL" id="KL363314">
    <property type="protein sequence ID" value="KFD47777.1"/>
    <property type="molecule type" value="Genomic_DNA"/>
</dbReference>
<dbReference type="InterPro" id="IPR012677">
    <property type="entry name" value="Nucleotide-bd_a/b_plait_sf"/>
</dbReference>
<feature type="compositionally biased region" description="Basic residues" evidence="5">
    <location>
        <begin position="161"/>
        <end position="175"/>
    </location>
</feature>
<dbReference type="Gene3D" id="3.30.70.330">
    <property type="match status" value="1"/>
</dbReference>
<keyword evidence="3" id="KW-0539">Nucleus</keyword>
<evidence type="ECO:0000313" key="7">
    <source>
        <dbReference type="EMBL" id="KFD47777.1"/>
    </source>
</evidence>
<feature type="non-terminal residue" evidence="7">
    <location>
        <position position="280"/>
    </location>
</feature>
<feature type="region of interest" description="Disordered" evidence="5">
    <location>
        <begin position="249"/>
        <end position="280"/>
    </location>
</feature>
<evidence type="ECO:0000256" key="3">
    <source>
        <dbReference type="ARBA" id="ARBA00023242"/>
    </source>
</evidence>
<gene>
    <name evidence="7" type="ORF">M513_11327</name>
</gene>
<dbReference type="CDD" id="cd12337">
    <property type="entry name" value="RRM1_SRSF4_like"/>
    <property type="match status" value="1"/>
</dbReference>
<evidence type="ECO:0000256" key="5">
    <source>
        <dbReference type="SAM" id="MobiDB-lite"/>
    </source>
</evidence>
<feature type="region of interest" description="Disordered" evidence="5">
    <location>
        <begin position="138"/>
        <end position="232"/>
    </location>
</feature>
<reference evidence="7 8" key="1">
    <citation type="journal article" date="2014" name="Nat. Genet.">
        <title>Genome and transcriptome of the porcine whipworm Trichuris suis.</title>
        <authorList>
            <person name="Jex A.R."/>
            <person name="Nejsum P."/>
            <person name="Schwarz E.M."/>
            <person name="Hu L."/>
            <person name="Young N.D."/>
            <person name="Hall R.S."/>
            <person name="Korhonen P.K."/>
            <person name="Liao S."/>
            <person name="Thamsborg S."/>
            <person name="Xia J."/>
            <person name="Xu P."/>
            <person name="Wang S."/>
            <person name="Scheerlinck J.P."/>
            <person name="Hofmann A."/>
            <person name="Sternberg P.W."/>
            <person name="Wang J."/>
            <person name="Gasser R.B."/>
        </authorList>
    </citation>
    <scope>NUCLEOTIDE SEQUENCE [LARGE SCALE GENOMIC DNA]</scope>
    <source>
        <strain evidence="7">DCEP-RM93M</strain>
    </source>
</reference>
<organism evidence="7 8">
    <name type="scientific">Trichuris suis</name>
    <name type="common">pig whipworm</name>
    <dbReference type="NCBI Taxonomy" id="68888"/>
    <lineage>
        <taxon>Eukaryota</taxon>
        <taxon>Metazoa</taxon>
        <taxon>Ecdysozoa</taxon>
        <taxon>Nematoda</taxon>
        <taxon>Enoplea</taxon>
        <taxon>Dorylaimia</taxon>
        <taxon>Trichinellida</taxon>
        <taxon>Trichuridae</taxon>
        <taxon>Trichuris</taxon>
    </lineage>
</organism>
<feature type="domain" description="RRM" evidence="6">
    <location>
        <begin position="25"/>
        <end position="96"/>
    </location>
</feature>
<evidence type="ECO:0000259" key="6">
    <source>
        <dbReference type="PROSITE" id="PS50102"/>
    </source>
</evidence>
<dbReference type="PROSITE" id="PS50102">
    <property type="entry name" value="RRM"/>
    <property type="match status" value="1"/>
</dbReference>
<evidence type="ECO:0000256" key="2">
    <source>
        <dbReference type="ARBA" id="ARBA00022884"/>
    </source>
</evidence>
<feature type="compositionally biased region" description="Polar residues" evidence="5">
    <location>
        <begin position="268"/>
        <end position="280"/>
    </location>
</feature>
<comment type="subcellular location">
    <subcellularLocation>
        <location evidence="1">Nucleus</location>
    </subcellularLocation>
</comment>
<evidence type="ECO:0000256" key="1">
    <source>
        <dbReference type="ARBA" id="ARBA00004123"/>
    </source>
</evidence>
<accession>A0A085LS31</accession>
<keyword evidence="8" id="KW-1185">Reference proteome</keyword>
<dbReference type="PANTHER" id="PTHR48038">
    <property type="entry name" value="RIBONUCLEOPROTEIN RB97D"/>
    <property type="match status" value="1"/>
</dbReference>
<dbReference type="Pfam" id="PF00076">
    <property type="entry name" value="RRM_1"/>
    <property type="match status" value="1"/>
</dbReference>
<feature type="compositionally biased region" description="Basic and acidic residues" evidence="5">
    <location>
        <begin position="147"/>
        <end position="160"/>
    </location>
</feature>
<dbReference type="PANTHER" id="PTHR48038:SF3">
    <property type="entry name" value="SPLICING FACTOR, ARGININE_SERINE-RICH 1-RELATED"/>
    <property type="match status" value="1"/>
</dbReference>
<evidence type="ECO:0000313" key="8">
    <source>
        <dbReference type="Proteomes" id="UP000030764"/>
    </source>
</evidence>
<dbReference type="AlphaFoldDB" id="A0A085LS31"/>
<dbReference type="SUPFAM" id="SSF54928">
    <property type="entry name" value="RNA-binding domain, RBD"/>
    <property type="match status" value="1"/>
</dbReference>
<dbReference type="InterPro" id="IPR000504">
    <property type="entry name" value="RRM_dom"/>
</dbReference>
<dbReference type="SMART" id="SM00360">
    <property type="entry name" value="RRM"/>
    <property type="match status" value="1"/>
</dbReference>
<evidence type="ECO:0000256" key="4">
    <source>
        <dbReference type="PROSITE-ProRule" id="PRU00176"/>
    </source>
</evidence>